<name>A0A9Q0E3Y9_9TELE</name>
<dbReference type="EMBL" id="JANIIK010000048">
    <property type="protein sequence ID" value="KAJ3599624.1"/>
    <property type="molecule type" value="Genomic_DNA"/>
</dbReference>
<accession>A0A9Q0E3Y9</accession>
<proteinExistence type="predicted"/>
<organism evidence="2 3">
    <name type="scientific">Muraenolepis orangiensis</name>
    <name type="common">Patagonian moray cod</name>
    <dbReference type="NCBI Taxonomy" id="630683"/>
    <lineage>
        <taxon>Eukaryota</taxon>
        <taxon>Metazoa</taxon>
        <taxon>Chordata</taxon>
        <taxon>Craniata</taxon>
        <taxon>Vertebrata</taxon>
        <taxon>Euteleostomi</taxon>
        <taxon>Actinopterygii</taxon>
        <taxon>Neopterygii</taxon>
        <taxon>Teleostei</taxon>
        <taxon>Neoteleostei</taxon>
        <taxon>Acanthomorphata</taxon>
        <taxon>Zeiogadaria</taxon>
        <taxon>Gadariae</taxon>
        <taxon>Gadiformes</taxon>
        <taxon>Muraenolepidoidei</taxon>
        <taxon>Muraenolepididae</taxon>
        <taxon>Muraenolepis</taxon>
    </lineage>
</organism>
<comment type="caution">
    <text evidence="2">The sequence shown here is derived from an EMBL/GenBank/DDBJ whole genome shotgun (WGS) entry which is preliminary data.</text>
</comment>
<reference evidence="2" key="1">
    <citation type="submission" date="2022-07" db="EMBL/GenBank/DDBJ databases">
        <title>Chromosome-level genome of Muraenolepis orangiensis.</title>
        <authorList>
            <person name="Kim J."/>
        </authorList>
    </citation>
    <scope>NUCLEOTIDE SEQUENCE</scope>
    <source>
        <strain evidence="2">KU_S4_2022</strain>
        <tissue evidence="2">Muscle</tissue>
    </source>
</reference>
<feature type="compositionally biased region" description="Basic and acidic residues" evidence="1">
    <location>
        <begin position="129"/>
        <end position="140"/>
    </location>
</feature>
<feature type="region of interest" description="Disordered" evidence="1">
    <location>
        <begin position="1"/>
        <end position="148"/>
    </location>
</feature>
<dbReference type="AlphaFoldDB" id="A0A9Q0E3Y9"/>
<protein>
    <submittedName>
        <fullName evidence="2">Uncharacterized protein</fullName>
    </submittedName>
</protein>
<evidence type="ECO:0000313" key="2">
    <source>
        <dbReference type="EMBL" id="KAJ3599624.1"/>
    </source>
</evidence>
<dbReference type="Proteomes" id="UP001148018">
    <property type="component" value="Unassembled WGS sequence"/>
</dbReference>
<evidence type="ECO:0000313" key="3">
    <source>
        <dbReference type="Proteomes" id="UP001148018"/>
    </source>
</evidence>
<keyword evidence="3" id="KW-1185">Reference proteome</keyword>
<evidence type="ECO:0000256" key="1">
    <source>
        <dbReference type="SAM" id="MobiDB-lite"/>
    </source>
</evidence>
<gene>
    <name evidence="2" type="ORF">NHX12_033580</name>
</gene>
<feature type="compositionally biased region" description="Pro residues" evidence="1">
    <location>
        <begin position="22"/>
        <end position="49"/>
    </location>
</feature>
<feature type="compositionally biased region" description="Pro residues" evidence="1">
    <location>
        <begin position="106"/>
        <end position="121"/>
    </location>
</feature>
<sequence length="148" mass="16032">MRTLVDRTRNLSFAQSGIPQHSSPPHPPPTLFPQGPCPRLPASPPPPGFKPATLHAAQKLRHPAGDGRGRAASQEVFMYIPAERRRTTAEGLIRPGQETPRRTAGSPPPGQVWPRPAPPPGTLELCLLRPKELPGPRGPERNAQVQTL</sequence>